<protein>
    <submittedName>
        <fullName evidence="3">XRE family transcriptional regulator</fullName>
    </submittedName>
</protein>
<evidence type="ECO:0000313" key="2">
    <source>
        <dbReference type="EMBL" id="RXR28158.1"/>
    </source>
</evidence>
<organism evidence="3 4">
    <name type="scientific">Oerskovia turbata</name>
    <dbReference type="NCBI Taxonomy" id="1713"/>
    <lineage>
        <taxon>Bacteria</taxon>
        <taxon>Bacillati</taxon>
        <taxon>Actinomycetota</taxon>
        <taxon>Actinomycetes</taxon>
        <taxon>Micrococcales</taxon>
        <taxon>Cellulomonadaceae</taxon>
        <taxon>Oerskovia</taxon>
    </lineage>
</organism>
<dbReference type="EMBL" id="SDJQ01000007">
    <property type="protein sequence ID" value="RXR35810.1"/>
    <property type="molecule type" value="Genomic_DNA"/>
</dbReference>
<dbReference type="OrthoDB" id="9814553at2"/>
<evidence type="ECO:0000313" key="4">
    <source>
        <dbReference type="Proteomes" id="UP000289805"/>
    </source>
</evidence>
<accession>A0A4Q1L128</accession>
<dbReference type="AlphaFoldDB" id="A0A4Q1L128"/>
<evidence type="ECO:0000259" key="1">
    <source>
        <dbReference type="PROSITE" id="PS50943"/>
    </source>
</evidence>
<gene>
    <name evidence="2" type="ORF">EQW73_01035</name>
    <name evidence="3" type="ORF">EQW78_04715</name>
</gene>
<dbReference type="EMBL" id="SDJR01000001">
    <property type="protein sequence ID" value="RXR28158.1"/>
    <property type="molecule type" value="Genomic_DNA"/>
</dbReference>
<dbReference type="Proteomes" id="UP000290517">
    <property type="component" value="Unassembled WGS sequence"/>
</dbReference>
<dbReference type="SUPFAM" id="SSF47413">
    <property type="entry name" value="lambda repressor-like DNA-binding domains"/>
    <property type="match status" value="1"/>
</dbReference>
<comment type="caution">
    <text evidence="3">The sequence shown here is derived from an EMBL/GenBank/DDBJ whole genome shotgun (WGS) entry which is preliminary data.</text>
</comment>
<dbReference type="Gene3D" id="1.10.260.40">
    <property type="entry name" value="lambda repressor-like DNA-binding domains"/>
    <property type="match status" value="1"/>
</dbReference>
<dbReference type="InterPro" id="IPR001387">
    <property type="entry name" value="Cro/C1-type_HTH"/>
</dbReference>
<evidence type="ECO:0000313" key="5">
    <source>
        <dbReference type="Proteomes" id="UP000290517"/>
    </source>
</evidence>
<proteinExistence type="predicted"/>
<name>A0A4Q1L128_9CELL</name>
<dbReference type="InterPro" id="IPR010982">
    <property type="entry name" value="Lambda_DNA-bd_dom_sf"/>
</dbReference>
<dbReference type="CDD" id="cd00093">
    <property type="entry name" value="HTH_XRE"/>
    <property type="match status" value="1"/>
</dbReference>
<dbReference type="SMART" id="SM00530">
    <property type="entry name" value="HTH_XRE"/>
    <property type="match status" value="1"/>
</dbReference>
<reference evidence="4 5" key="1">
    <citation type="submission" date="2019-01" db="EMBL/GenBank/DDBJ databases">
        <title>Oerskovia turbata Genome sequencing and assembly.</title>
        <authorList>
            <person name="Dou T."/>
        </authorList>
    </citation>
    <scope>NUCLEOTIDE SEQUENCE [LARGE SCALE GENOMIC DNA]</scope>
    <source>
        <strain evidence="3 4">JCM12123</strain>
        <strain evidence="2 5">JCM3160</strain>
    </source>
</reference>
<dbReference type="GO" id="GO:0003677">
    <property type="term" value="F:DNA binding"/>
    <property type="evidence" value="ECO:0007669"/>
    <property type="project" value="InterPro"/>
</dbReference>
<feature type="domain" description="HTH cro/C1-type" evidence="1">
    <location>
        <begin position="35"/>
        <end position="97"/>
    </location>
</feature>
<dbReference type="Pfam" id="PF13560">
    <property type="entry name" value="HTH_31"/>
    <property type="match status" value="1"/>
</dbReference>
<dbReference type="STRING" id="1713.GCA_000718325_01094"/>
<dbReference type="PROSITE" id="PS50943">
    <property type="entry name" value="HTH_CROC1"/>
    <property type="match status" value="1"/>
</dbReference>
<dbReference type="Proteomes" id="UP000289805">
    <property type="component" value="Unassembled WGS sequence"/>
</dbReference>
<sequence length="117" mass="12980">MCTWLTLSELTDTVGEVPRERPLESQLAMALAMQLRRRRETVGLTQERAAERAGLSRNHYQLLEAGLSDRAKKTPSNPRLSTLVDIAIALDSTVPDLLTDVVPGRSGLPEVEYDGRH</sequence>
<keyword evidence="5" id="KW-1185">Reference proteome</keyword>
<evidence type="ECO:0000313" key="3">
    <source>
        <dbReference type="EMBL" id="RXR35810.1"/>
    </source>
</evidence>